<accession>A0ABV6NVR4</accession>
<comment type="caution">
    <text evidence="3">The sequence shown here is derived from an EMBL/GenBank/DDBJ whole genome shotgun (WGS) entry which is preliminary data.</text>
</comment>
<dbReference type="InterPro" id="IPR004942">
    <property type="entry name" value="Roadblock/LAMTOR2_dom"/>
</dbReference>
<proteinExistence type="predicted"/>
<evidence type="ECO:0000256" key="1">
    <source>
        <dbReference type="SAM" id="MobiDB-lite"/>
    </source>
</evidence>
<name>A0ABV6NVR4_9ACTN</name>
<gene>
    <name evidence="3" type="ORF">ACFFHU_10250</name>
</gene>
<dbReference type="SUPFAM" id="SSF103196">
    <property type="entry name" value="Roadblock/LC7 domain"/>
    <property type="match status" value="1"/>
</dbReference>
<dbReference type="Pfam" id="PF03259">
    <property type="entry name" value="Robl_LC7"/>
    <property type="match status" value="1"/>
</dbReference>
<evidence type="ECO:0000313" key="4">
    <source>
        <dbReference type="Proteomes" id="UP001589894"/>
    </source>
</evidence>
<evidence type="ECO:0000313" key="3">
    <source>
        <dbReference type="EMBL" id="MFC0564514.1"/>
    </source>
</evidence>
<feature type="domain" description="Roadblock/LAMTOR2" evidence="2">
    <location>
        <begin position="8"/>
        <end position="96"/>
    </location>
</feature>
<dbReference type="Proteomes" id="UP001589894">
    <property type="component" value="Unassembled WGS sequence"/>
</dbReference>
<feature type="compositionally biased region" description="Basic and acidic residues" evidence="1">
    <location>
        <begin position="158"/>
        <end position="168"/>
    </location>
</feature>
<protein>
    <submittedName>
        <fullName evidence="3">Roadblock/LC7 domain-containing protein</fullName>
    </submittedName>
</protein>
<feature type="compositionally biased region" description="Low complexity" evidence="1">
    <location>
        <begin position="145"/>
        <end position="157"/>
    </location>
</feature>
<dbReference type="EMBL" id="JBHLUE010000006">
    <property type="protein sequence ID" value="MFC0564514.1"/>
    <property type="molecule type" value="Genomic_DNA"/>
</dbReference>
<dbReference type="SMART" id="SM00960">
    <property type="entry name" value="Robl_LC7"/>
    <property type="match status" value="1"/>
</dbReference>
<organism evidence="3 4">
    <name type="scientific">Plantactinospora siamensis</name>
    <dbReference type="NCBI Taxonomy" id="555372"/>
    <lineage>
        <taxon>Bacteria</taxon>
        <taxon>Bacillati</taxon>
        <taxon>Actinomycetota</taxon>
        <taxon>Actinomycetes</taxon>
        <taxon>Micromonosporales</taxon>
        <taxon>Micromonosporaceae</taxon>
        <taxon>Plantactinospora</taxon>
    </lineage>
</organism>
<keyword evidence="4" id="KW-1185">Reference proteome</keyword>
<feature type="region of interest" description="Disordered" evidence="1">
    <location>
        <begin position="123"/>
        <end position="168"/>
    </location>
</feature>
<reference evidence="3 4" key="1">
    <citation type="submission" date="2024-09" db="EMBL/GenBank/DDBJ databases">
        <authorList>
            <person name="Sun Q."/>
            <person name="Mori K."/>
        </authorList>
    </citation>
    <scope>NUCLEOTIDE SEQUENCE [LARGE SCALE GENOMIC DNA]</scope>
    <source>
        <strain evidence="3 4">TBRC 2205</strain>
    </source>
</reference>
<evidence type="ECO:0000259" key="2">
    <source>
        <dbReference type="SMART" id="SM00960"/>
    </source>
</evidence>
<dbReference type="Gene3D" id="3.30.450.30">
    <property type="entry name" value="Dynein light chain 2a, cytoplasmic"/>
    <property type="match status" value="1"/>
</dbReference>
<dbReference type="RefSeq" id="WP_377337563.1">
    <property type="nucleotide sequence ID" value="NZ_JBHLUE010000006.1"/>
</dbReference>
<sequence length="168" mass="17722">MDAEAALRRELHQLRRRRSDVAGSVLAGVDGLHITSDLPGINPEHVAAMAAAGAGLGGRFADTVGQGQLREIVVHGTEGYVACYPAGRQALLAVVTRPAVNLTRLHPEARALAHRLGDLVDSLWPPAPGTTGTPAPRPATELRTSRATRTPATGPRTVLDRRRPPGHP</sequence>